<evidence type="ECO:0000256" key="1">
    <source>
        <dbReference type="SAM" id="Coils"/>
    </source>
</evidence>
<proteinExistence type="predicted"/>
<keyword evidence="1" id="KW-0175">Coiled coil</keyword>
<sequence length="118" mass="13762">MNDQILIQSIISIFTVFASGFFSFLLTLYKIRSENKTKSNEFEIKNRELEQRLTELEKSQRHEIDKLTAEYELLKSSKSDDMQNEMLGKFFSGELDFSRLAKSIDGLSQLNNKVKNLK</sequence>
<name>A0A224WYW3_9LACT</name>
<evidence type="ECO:0000313" key="4">
    <source>
        <dbReference type="Proteomes" id="UP000218689"/>
    </source>
</evidence>
<dbReference type="Proteomes" id="UP000218689">
    <property type="component" value="Unassembled WGS sequence"/>
</dbReference>
<dbReference type="AlphaFoldDB" id="A0A224WYW3"/>
<feature type="coiled-coil region" evidence="1">
    <location>
        <begin position="39"/>
        <end position="66"/>
    </location>
</feature>
<dbReference type="RefSeq" id="WP_094784343.1">
    <property type="nucleotide sequence ID" value="NZ_BEDT01000002.1"/>
</dbReference>
<protein>
    <submittedName>
        <fullName evidence="3">Uncharacterized protein</fullName>
    </submittedName>
</protein>
<organism evidence="3 4">
    <name type="scientific">Pseudolactococcus reticulitermitis</name>
    <dbReference type="NCBI Taxonomy" id="2025039"/>
    <lineage>
        <taxon>Bacteria</taxon>
        <taxon>Bacillati</taxon>
        <taxon>Bacillota</taxon>
        <taxon>Bacilli</taxon>
        <taxon>Lactobacillales</taxon>
        <taxon>Streptococcaceae</taxon>
        <taxon>Pseudolactococcus</taxon>
    </lineage>
</organism>
<keyword evidence="2" id="KW-0812">Transmembrane</keyword>
<evidence type="ECO:0000313" key="3">
    <source>
        <dbReference type="EMBL" id="GAX47277.1"/>
    </source>
</evidence>
<keyword evidence="2" id="KW-0472">Membrane</keyword>
<accession>A0A224WYW3</accession>
<gene>
    <name evidence="3" type="ORF">RsY01_876</name>
</gene>
<feature type="transmembrane region" description="Helical" evidence="2">
    <location>
        <begin position="6"/>
        <end position="29"/>
    </location>
</feature>
<keyword evidence="4" id="KW-1185">Reference proteome</keyword>
<reference evidence="4" key="1">
    <citation type="submission" date="2017-08" db="EMBL/GenBank/DDBJ databases">
        <title>Draft genome sequence of Lactococcus sp. strain Rs-Y01, isolated from the gut of the lower termite Reticulitermes speratus.</title>
        <authorList>
            <person name="Ohkuma M."/>
            <person name="Yuki M."/>
        </authorList>
    </citation>
    <scope>NUCLEOTIDE SEQUENCE [LARGE SCALE GENOMIC DNA]</scope>
    <source>
        <strain evidence="4">Rs-Y01</strain>
    </source>
</reference>
<evidence type="ECO:0000256" key="2">
    <source>
        <dbReference type="SAM" id="Phobius"/>
    </source>
</evidence>
<keyword evidence="2" id="KW-1133">Transmembrane helix</keyword>
<comment type="caution">
    <text evidence="3">The sequence shown here is derived from an EMBL/GenBank/DDBJ whole genome shotgun (WGS) entry which is preliminary data.</text>
</comment>
<dbReference type="EMBL" id="BEDT01000002">
    <property type="protein sequence ID" value="GAX47277.1"/>
    <property type="molecule type" value="Genomic_DNA"/>
</dbReference>